<dbReference type="InterPro" id="IPR006076">
    <property type="entry name" value="FAD-dep_OxRdtase"/>
</dbReference>
<dbReference type="AlphaFoldDB" id="A0A2R6B1V0"/>
<dbReference type="SUPFAM" id="SSF51905">
    <property type="entry name" value="FAD/NAD(P)-binding domain"/>
    <property type="match status" value="1"/>
</dbReference>
<dbReference type="GO" id="GO:0005737">
    <property type="term" value="C:cytoplasm"/>
    <property type="evidence" value="ECO:0007669"/>
    <property type="project" value="TreeGrafter"/>
</dbReference>
<comment type="caution">
    <text evidence="3">The sequence shown here is derived from an EMBL/GenBank/DDBJ whole genome shotgun (WGS) entry which is preliminary data.</text>
</comment>
<dbReference type="InterPro" id="IPR036188">
    <property type="entry name" value="FAD/NAD-bd_sf"/>
</dbReference>
<dbReference type="PANTHER" id="PTHR13847:SF287">
    <property type="entry name" value="FAD-DEPENDENT OXIDOREDUCTASE DOMAIN-CONTAINING PROTEIN 1"/>
    <property type="match status" value="1"/>
</dbReference>
<organism evidence="3 4">
    <name type="scientific">Candidatus Marsarchaeota G2 archaeon OSP_D</name>
    <dbReference type="NCBI Taxonomy" id="1978157"/>
    <lineage>
        <taxon>Archaea</taxon>
        <taxon>Candidatus Marsarchaeota</taxon>
        <taxon>Candidatus Marsarchaeota group 2</taxon>
    </lineage>
</organism>
<dbReference type="Proteomes" id="UP000240322">
    <property type="component" value="Unassembled WGS sequence"/>
</dbReference>
<proteinExistence type="predicted"/>
<feature type="domain" description="FAD dependent oxidoreductase" evidence="2">
    <location>
        <begin position="11"/>
        <end position="354"/>
    </location>
</feature>
<evidence type="ECO:0000313" key="3">
    <source>
        <dbReference type="EMBL" id="PSN92563.1"/>
    </source>
</evidence>
<keyword evidence="1" id="KW-0560">Oxidoreductase</keyword>
<evidence type="ECO:0000313" key="4">
    <source>
        <dbReference type="Proteomes" id="UP000240322"/>
    </source>
</evidence>
<protein>
    <recommendedName>
        <fullName evidence="2">FAD dependent oxidoreductase domain-containing protein</fullName>
    </recommendedName>
</protein>
<gene>
    <name evidence="3" type="ORF">B9Q03_00665</name>
</gene>
<evidence type="ECO:0000259" key="2">
    <source>
        <dbReference type="Pfam" id="PF01266"/>
    </source>
</evidence>
<sequence>MKPVNSNIEYDVAVIGAGAVGLATSYHLASKGMRVILIEKNYAGSGSSTRNAAGFRVHFNSEHNVKFMVEGRRRLVGFGGEMGWNPIIFDSGYLWLLSTEADLQEFKRLNTMWSSLGVGGRFLDTHEVREVIPELNPQGLLGGFYGPQDGTFHHDLILFGYQEKLEGMGVPLLESSPVTGFNVSSRRVRSVLIGSKEIRAERFVVCAGAWSPQVTAMLGVSLPITPERRELGVTEPVKHFIKPFVISLKNRVYFAQGLRGEIRGGVTDMFRKGYHPLVSTLEWTVAYAARLIKTLPTVSNVRLNRQWSGYYEVTPDHSQIMGAHPSWPEGLFVAAGFSGHGMMMSPLAGELMAEYIATGRIPDLMRPYSPERFDENRLIDEAMVF</sequence>
<accession>A0A2R6B1V0</accession>
<dbReference type="GO" id="GO:0016491">
    <property type="term" value="F:oxidoreductase activity"/>
    <property type="evidence" value="ECO:0007669"/>
    <property type="project" value="UniProtKB-KW"/>
</dbReference>
<dbReference type="Gene3D" id="3.50.50.60">
    <property type="entry name" value="FAD/NAD(P)-binding domain"/>
    <property type="match status" value="1"/>
</dbReference>
<reference evidence="3 4" key="1">
    <citation type="submission" date="2017-04" db="EMBL/GenBank/DDBJ databases">
        <title>Novel microbial lineages endemic to geothermal iron-oxide mats fill important gaps in the evolutionary history of Archaea.</title>
        <authorList>
            <person name="Jay Z.J."/>
            <person name="Beam J.P."/>
            <person name="Dlakic M."/>
            <person name="Rusch D.B."/>
            <person name="Kozubal M.A."/>
            <person name="Inskeep W.P."/>
        </authorList>
    </citation>
    <scope>NUCLEOTIDE SEQUENCE [LARGE SCALE GENOMIC DNA]</scope>
    <source>
        <strain evidence="3">OSP_D</strain>
    </source>
</reference>
<dbReference type="Gene3D" id="3.30.9.10">
    <property type="entry name" value="D-Amino Acid Oxidase, subunit A, domain 2"/>
    <property type="match status" value="1"/>
</dbReference>
<dbReference type="PANTHER" id="PTHR13847">
    <property type="entry name" value="SARCOSINE DEHYDROGENASE-RELATED"/>
    <property type="match status" value="1"/>
</dbReference>
<dbReference type="Pfam" id="PF01266">
    <property type="entry name" value="DAO"/>
    <property type="match status" value="1"/>
</dbReference>
<evidence type="ECO:0000256" key="1">
    <source>
        <dbReference type="ARBA" id="ARBA00023002"/>
    </source>
</evidence>
<dbReference type="EMBL" id="NEXE01000002">
    <property type="protein sequence ID" value="PSN92563.1"/>
    <property type="molecule type" value="Genomic_DNA"/>
</dbReference>
<name>A0A2R6B1V0_9ARCH</name>